<protein>
    <recommendedName>
        <fullName evidence="2">NAD/GMP synthase domain-containing protein</fullName>
    </recommendedName>
</protein>
<dbReference type="PANTHER" id="PTHR43169">
    <property type="entry name" value="EXSB FAMILY PROTEIN"/>
    <property type="match status" value="1"/>
</dbReference>
<dbReference type="GO" id="GO:0016783">
    <property type="term" value="F:sulfurtransferase activity"/>
    <property type="evidence" value="ECO:0007669"/>
    <property type="project" value="InterPro"/>
</dbReference>
<evidence type="ECO:0000313" key="3">
    <source>
        <dbReference type="EMBL" id="KPK69556.1"/>
    </source>
</evidence>
<dbReference type="NCBIfam" id="TIGR00268">
    <property type="entry name" value="ATP-dependent sacrificial sulfur transferase LarE"/>
    <property type="match status" value="1"/>
</dbReference>
<feature type="domain" description="NAD/GMP synthase" evidence="2">
    <location>
        <begin position="16"/>
        <end position="76"/>
    </location>
</feature>
<dbReference type="PIRSF" id="PIRSF006661">
    <property type="entry name" value="PP-lp_UCP006661"/>
    <property type="match status" value="1"/>
</dbReference>
<dbReference type="Proteomes" id="UP000051096">
    <property type="component" value="Unassembled WGS sequence"/>
</dbReference>
<dbReference type="AlphaFoldDB" id="A0A0S8GBA3"/>
<comment type="caution">
    <text evidence="3">The sequence shown here is derived from an EMBL/GenBank/DDBJ whole genome shotgun (WGS) entry which is preliminary data.</text>
</comment>
<dbReference type="GO" id="GO:0006163">
    <property type="term" value="P:purine nucleotide metabolic process"/>
    <property type="evidence" value="ECO:0007669"/>
    <property type="project" value="UniProtKB-ARBA"/>
</dbReference>
<dbReference type="Pfam" id="PF02540">
    <property type="entry name" value="NAD_synthase"/>
    <property type="match status" value="1"/>
</dbReference>
<dbReference type="SUPFAM" id="SSF52402">
    <property type="entry name" value="Adenine nucleotide alpha hydrolases-like"/>
    <property type="match status" value="1"/>
</dbReference>
<dbReference type="InterPro" id="IPR014729">
    <property type="entry name" value="Rossmann-like_a/b/a_fold"/>
</dbReference>
<accession>A0A0S8GBA3</accession>
<name>A0A0S8GBA3_UNCW3</name>
<sequence>MHKKLQELKSILSKQPGVVVALSGGVDSTLLLKLAKDALPNRVIAVTASSPIHPRSELSFAQQIARKLGVKHIIYQSGEMGRERFTSNPRNRCYYCKRALFGQLKKIAAQYGYTVIEGSNASDLHEDRPGLRALRALKIVSPFIDASVHKHEIRKLAREYGLPNWDKPAMPCLATRVPFGRRITRHLLNRIESAEQYLKKLKVTQVRVRDHDPIARIEVSPRDFEKVLRNRTKITNHLRKLGYTYITLDLAGYQTGSLSRQKK</sequence>
<gene>
    <name evidence="3" type="ORF">AMJ87_10355</name>
</gene>
<dbReference type="InterPro" id="IPR005232">
    <property type="entry name" value="LarE"/>
</dbReference>
<dbReference type="InterPro" id="IPR022310">
    <property type="entry name" value="NAD/GMP_synthase"/>
</dbReference>
<organism evidence="3 4">
    <name type="scientific">candidate division WOR_3 bacterium SM23_60</name>
    <dbReference type="NCBI Taxonomy" id="1703780"/>
    <lineage>
        <taxon>Bacteria</taxon>
        <taxon>Bacteria division WOR-3</taxon>
    </lineage>
</organism>
<reference evidence="3 4" key="1">
    <citation type="journal article" date="2015" name="Microbiome">
        <title>Genomic resolution of linkages in carbon, nitrogen, and sulfur cycling among widespread estuary sediment bacteria.</title>
        <authorList>
            <person name="Baker B.J."/>
            <person name="Lazar C.S."/>
            <person name="Teske A.P."/>
            <person name="Dick G.J."/>
        </authorList>
    </citation>
    <scope>NUCLEOTIDE SEQUENCE [LARGE SCALE GENOMIC DNA]</scope>
    <source>
        <strain evidence="3">SM23_60</strain>
    </source>
</reference>
<dbReference type="PANTHER" id="PTHR43169:SF2">
    <property type="entry name" value="NAD_GMP SYNTHASE DOMAIN-CONTAINING PROTEIN"/>
    <property type="match status" value="1"/>
</dbReference>
<feature type="active site" description="Nucleophile and sulfur donor" evidence="1">
    <location>
        <position position="172"/>
    </location>
</feature>
<proteinExistence type="predicted"/>
<dbReference type="Gene3D" id="3.40.50.620">
    <property type="entry name" value="HUPs"/>
    <property type="match status" value="1"/>
</dbReference>
<dbReference type="PATRIC" id="fig|1703780.3.peg.1217"/>
<evidence type="ECO:0000313" key="4">
    <source>
        <dbReference type="Proteomes" id="UP000051096"/>
    </source>
</evidence>
<dbReference type="InterPro" id="IPR052188">
    <property type="entry name" value="Ni-pincer_cofactor_biosynth"/>
</dbReference>
<dbReference type="EMBL" id="LJUO01000122">
    <property type="protein sequence ID" value="KPK69556.1"/>
    <property type="molecule type" value="Genomic_DNA"/>
</dbReference>
<dbReference type="CDD" id="cd01990">
    <property type="entry name" value="LarE-like"/>
    <property type="match status" value="1"/>
</dbReference>
<evidence type="ECO:0000256" key="1">
    <source>
        <dbReference type="PIRSR" id="PIRSR006661-1"/>
    </source>
</evidence>
<evidence type="ECO:0000259" key="2">
    <source>
        <dbReference type="Pfam" id="PF02540"/>
    </source>
</evidence>